<organism evidence="2 3">
    <name type="scientific">Pseudo-nitzschia multistriata</name>
    <dbReference type="NCBI Taxonomy" id="183589"/>
    <lineage>
        <taxon>Eukaryota</taxon>
        <taxon>Sar</taxon>
        <taxon>Stramenopiles</taxon>
        <taxon>Ochrophyta</taxon>
        <taxon>Bacillariophyta</taxon>
        <taxon>Bacillariophyceae</taxon>
        <taxon>Bacillariophycidae</taxon>
        <taxon>Bacillariales</taxon>
        <taxon>Bacillariaceae</taxon>
        <taxon>Pseudo-nitzschia</taxon>
    </lineage>
</organism>
<feature type="compositionally biased region" description="Pro residues" evidence="1">
    <location>
        <begin position="97"/>
        <end position="119"/>
    </location>
</feature>
<sequence length="519" mass="52961">MAIFGSIRRGSDQPRRRGSSGRRSSQLHYSGVSNAYNSATGSGSRPSRNRNNDTDDPKLYGPGVPLFDKSVRTSSRWIPRHGASGEDAGWGPGQPLAVPPAPEGGHRPLPPARLLPKNPPEGRSTGPPRPIIVFRKKAGGGDRDCGASGLSSLSTGTPCGGAWPDPGLGCIETAERSFGGFYDPSARGGGIERGPSGDTGSSSTGTSTSTSTSTGTSTRTPPNDTTVTTATTAWSSAETILARGAGAGGVVVDVIVNGPKDTSTSSSRVRHMDRIVRILKRLDQRDGVASASKSASASAADARTIASLASREASTHHHVFGDDDDPASAEAAIPPSLVGSSPRRAPSRAGPVSAAKTGSGPGSGSPTSVADPFFDRATGTLGASLSAEAEAPASGSGCHSCLGSPADLSRHFSESLTEIRREVGALCFHRSAAPEPDDSLLLSREDGSEGSGNDNDNGDGGGGDWIEIEAPPRDPPRAPYPYPPVASAAADARAAVAAAVPTTSTDEHYFRRTPTQASI</sequence>
<name>A0A448Z2J9_9STRA</name>
<dbReference type="EMBL" id="CAACVS010000082">
    <property type="protein sequence ID" value="VEU36262.1"/>
    <property type="molecule type" value="Genomic_DNA"/>
</dbReference>
<feature type="region of interest" description="Disordered" evidence="1">
    <location>
        <begin position="181"/>
        <end position="227"/>
    </location>
</feature>
<dbReference type="AlphaFoldDB" id="A0A448Z2J9"/>
<evidence type="ECO:0000313" key="2">
    <source>
        <dbReference type="EMBL" id="VEU36262.1"/>
    </source>
</evidence>
<reference evidence="2 3" key="1">
    <citation type="submission" date="2019-01" db="EMBL/GenBank/DDBJ databases">
        <authorList>
            <person name="Ferrante I. M."/>
        </authorList>
    </citation>
    <scope>NUCLEOTIDE SEQUENCE [LARGE SCALE GENOMIC DNA]</scope>
    <source>
        <strain evidence="2 3">B856</strain>
    </source>
</reference>
<feature type="compositionally biased region" description="Low complexity" evidence="1">
    <location>
        <begin position="196"/>
        <end position="227"/>
    </location>
</feature>
<protein>
    <submittedName>
        <fullName evidence="2">Uncharacterized protein</fullName>
    </submittedName>
</protein>
<keyword evidence="3" id="KW-1185">Reference proteome</keyword>
<feature type="compositionally biased region" description="Polar residues" evidence="1">
    <location>
        <begin position="26"/>
        <end position="46"/>
    </location>
</feature>
<accession>A0A448Z2J9</accession>
<feature type="region of interest" description="Disordered" evidence="1">
    <location>
        <begin position="314"/>
        <end position="375"/>
    </location>
</feature>
<evidence type="ECO:0000256" key="1">
    <source>
        <dbReference type="SAM" id="MobiDB-lite"/>
    </source>
</evidence>
<evidence type="ECO:0000313" key="3">
    <source>
        <dbReference type="Proteomes" id="UP000291116"/>
    </source>
</evidence>
<feature type="region of interest" description="Disordered" evidence="1">
    <location>
        <begin position="1"/>
        <end position="149"/>
    </location>
</feature>
<gene>
    <name evidence="2" type="ORF">PSNMU_V1.4_AUG-EV-PASAV3_0029380</name>
</gene>
<dbReference type="Proteomes" id="UP000291116">
    <property type="component" value="Unassembled WGS sequence"/>
</dbReference>
<proteinExistence type="predicted"/>
<feature type="region of interest" description="Disordered" evidence="1">
    <location>
        <begin position="435"/>
        <end position="485"/>
    </location>
</feature>